<gene>
    <name evidence="3" type="ORF">GGQ72_003459</name>
</gene>
<dbReference type="InterPro" id="IPR006059">
    <property type="entry name" value="SBP"/>
</dbReference>
<dbReference type="EMBL" id="JACIEC010000005">
    <property type="protein sequence ID" value="MBB4144897.1"/>
    <property type="molecule type" value="Genomic_DNA"/>
</dbReference>
<proteinExistence type="predicted"/>
<name>A0A7W6PT86_9HYPH</name>
<dbReference type="Pfam" id="PF13416">
    <property type="entry name" value="SBP_bac_8"/>
    <property type="match status" value="1"/>
</dbReference>
<evidence type="ECO:0000256" key="1">
    <source>
        <dbReference type="ARBA" id="ARBA00022764"/>
    </source>
</evidence>
<keyword evidence="2" id="KW-0732">Signal</keyword>
<evidence type="ECO:0000313" key="4">
    <source>
        <dbReference type="Proteomes" id="UP000519897"/>
    </source>
</evidence>
<dbReference type="PANTHER" id="PTHR42779:SF1">
    <property type="entry name" value="PROTEIN YNJB"/>
    <property type="match status" value="1"/>
</dbReference>
<comment type="caution">
    <text evidence="3">The sequence shown here is derived from an EMBL/GenBank/DDBJ whole genome shotgun (WGS) entry which is preliminary data.</text>
</comment>
<keyword evidence="4" id="KW-1185">Reference proteome</keyword>
<evidence type="ECO:0000313" key="3">
    <source>
        <dbReference type="EMBL" id="MBB4144897.1"/>
    </source>
</evidence>
<feature type="signal peptide" evidence="2">
    <location>
        <begin position="1"/>
        <end position="25"/>
    </location>
</feature>
<dbReference type="Gene3D" id="3.40.190.10">
    <property type="entry name" value="Periplasmic binding protein-like II"/>
    <property type="match status" value="2"/>
</dbReference>
<dbReference type="PANTHER" id="PTHR42779">
    <property type="entry name" value="PROTEIN YNJB"/>
    <property type="match status" value="1"/>
</dbReference>
<protein>
    <submittedName>
        <fullName evidence="3">Putative spermidine/putrescine transport system substrate-binding protein</fullName>
    </submittedName>
</protein>
<reference evidence="3 4" key="1">
    <citation type="submission" date="2020-08" db="EMBL/GenBank/DDBJ databases">
        <title>Genomic Encyclopedia of Type Strains, Phase IV (KMG-IV): sequencing the most valuable type-strain genomes for metagenomic binning, comparative biology and taxonomic classification.</title>
        <authorList>
            <person name="Goeker M."/>
        </authorList>
    </citation>
    <scope>NUCLEOTIDE SEQUENCE [LARGE SCALE GENOMIC DNA]</scope>
    <source>
        <strain evidence="3 4">DSM 29514</strain>
    </source>
</reference>
<organism evidence="3 4">
    <name type="scientific">Rhizobium rhizoryzae</name>
    <dbReference type="NCBI Taxonomy" id="451876"/>
    <lineage>
        <taxon>Bacteria</taxon>
        <taxon>Pseudomonadati</taxon>
        <taxon>Pseudomonadota</taxon>
        <taxon>Alphaproteobacteria</taxon>
        <taxon>Hyphomicrobiales</taxon>
        <taxon>Rhizobiaceae</taxon>
        <taxon>Rhizobium/Agrobacterium group</taxon>
        <taxon>Rhizobium</taxon>
    </lineage>
</organism>
<keyword evidence="1" id="KW-0574">Periplasm</keyword>
<feature type="chain" id="PRO_5031021289" evidence="2">
    <location>
        <begin position="26"/>
        <end position="373"/>
    </location>
</feature>
<sequence>MLRKVAFLALATVLPLAGIQTEAAAKDLTQMSWDEIVAQAKKEGQINWFHWYSQPAMREQVKTFEAQYGIKVTIPDGDAKTNIDKMLAERSRAQGDIDVISLGGSTPQNFKAEELLFGPLKPLLPEGAKLRYVMEGTDNKGYAPAFWGNQTAIAYNPARVSQSELPHTLDEFVAFMKKNPGELGFNVENGGSGPALIESITRAVVTDIDYSQGASTPEKIAKLAPAWKWFKDNRQGYIITASNADSITRLNGGEFKIIAAWEDQLAALQRKGEISKDIKMYIPSFGFPGGGNVIAIPANAKNKAAALVLINWLTSAKTQTEFAKSFGIAPQHPEADSAVALIPAADRKYSTVWAAKPFGDEIKKGFINQVTQN</sequence>
<dbReference type="AlphaFoldDB" id="A0A7W6PT86"/>
<evidence type="ECO:0000256" key="2">
    <source>
        <dbReference type="SAM" id="SignalP"/>
    </source>
</evidence>
<dbReference type="Proteomes" id="UP000519897">
    <property type="component" value="Unassembled WGS sequence"/>
</dbReference>
<dbReference type="SUPFAM" id="SSF53850">
    <property type="entry name" value="Periplasmic binding protein-like II"/>
    <property type="match status" value="1"/>
</dbReference>
<dbReference type="RefSeq" id="WP_246251380.1">
    <property type="nucleotide sequence ID" value="NZ_CP049249.1"/>
</dbReference>
<accession>A0A7W6PT86</accession>